<dbReference type="EMBL" id="CAJNOQ010006961">
    <property type="protein sequence ID" value="CAF1153288.1"/>
    <property type="molecule type" value="Genomic_DNA"/>
</dbReference>
<dbReference type="Proteomes" id="UP000663829">
    <property type="component" value="Unassembled WGS sequence"/>
</dbReference>
<dbReference type="InterPro" id="IPR018123">
    <property type="entry name" value="WWE-dom_subgr"/>
</dbReference>
<sequence>MESQAIKAADQPRPQWYWKSNPDPWSTNGNEEWTQYSDIESAIIEEAFNQKNKTKLVELDNYSINLNDSIQISKSDPNKQQPIKRVLTSRNESQGLREERFFLTPELSKTFTHDYGKEAYIFLSQWKKDKELSDAEIAEQAANGIITEGKKLGRHYESQGLAGQIIAIDEYSAGDSHSSPAVSSLSEFLVISSSSDEYCCDDSEISSCGMKNDKNEQHFSPHKDAQYAPNGDQRSFLSLLIYLTDDFENGETCLYFPKVALSNTDIKGLTIKEEINAYGGLETGYESITIKPKTGAAIAFTHNLLHEALPRERRLNDKPLGFAVMSEEHDYLACLNYFCEAQQWELNYVDDDENDDGAND</sequence>
<dbReference type="Pfam" id="PF02825">
    <property type="entry name" value="WWE"/>
    <property type="match status" value="1"/>
</dbReference>
<name>A0A814SV80_9BILA</name>
<dbReference type="InterPro" id="IPR044862">
    <property type="entry name" value="Pro_4_hyd_alph_FE2OG_OXY"/>
</dbReference>
<evidence type="ECO:0000313" key="5">
    <source>
        <dbReference type="Proteomes" id="UP000663829"/>
    </source>
</evidence>
<feature type="non-terminal residue" evidence="3">
    <location>
        <position position="1"/>
    </location>
</feature>
<accession>A0A814SV80</accession>
<dbReference type="SUPFAM" id="SSF117839">
    <property type="entry name" value="WWE domain"/>
    <property type="match status" value="1"/>
</dbReference>
<dbReference type="GO" id="GO:0008270">
    <property type="term" value="F:zinc ion binding"/>
    <property type="evidence" value="ECO:0007669"/>
    <property type="project" value="InterPro"/>
</dbReference>
<dbReference type="OrthoDB" id="69177at2759"/>
<evidence type="ECO:0000313" key="3">
    <source>
        <dbReference type="EMBL" id="CAF1153288.1"/>
    </source>
</evidence>
<comment type="caution">
    <text evidence="3">The sequence shown here is derived from an EMBL/GenBank/DDBJ whole genome shotgun (WGS) entry which is preliminary data.</text>
</comment>
<dbReference type="Proteomes" id="UP000681722">
    <property type="component" value="Unassembled WGS sequence"/>
</dbReference>
<evidence type="ECO:0000313" key="4">
    <source>
        <dbReference type="EMBL" id="CAF3916801.1"/>
    </source>
</evidence>
<dbReference type="Gene3D" id="2.60.120.620">
    <property type="entry name" value="q2cbj1_9rhob like domain"/>
    <property type="match status" value="1"/>
</dbReference>
<dbReference type="InterPro" id="IPR037197">
    <property type="entry name" value="WWE_dom_sf"/>
</dbReference>
<protein>
    <recommendedName>
        <fullName evidence="2">WWE domain-containing protein</fullName>
    </recommendedName>
</protein>
<feature type="region of interest" description="Disordered" evidence="1">
    <location>
        <begin position="1"/>
        <end position="31"/>
    </location>
</feature>
<gene>
    <name evidence="3" type="ORF">GPM918_LOCUS21296</name>
    <name evidence="4" type="ORF">SRO942_LOCUS21293</name>
</gene>
<evidence type="ECO:0000256" key="1">
    <source>
        <dbReference type="SAM" id="MobiDB-lite"/>
    </source>
</evidence>
<organism evidence="3 5">
    <name type="scientific">Didymodactylos carnosus</name>
    <dbReference type="NCBI Taxonomy" id="1234261"/>
    <lineage>
        <taxon>Eukaryota</taxon>
        <taxon>Metazoa</taxon>
        <taxon>Spiralia</taxon>
        <taxon>Gnathifera</taxon>
        <taxon>Rotifera</taxon>
        <taxon>Eurotatoria</taxon>
        <taxon>Bdelloidea</taxon>
        <taxon>Philodinida</taxon>
        <taxon>Philodinidae</taxon>
        <taxon>Didymodactylos</taxon>
    </lineage>
</organism>
<dbReference type="Pfam" id="PF13640">
    <property type="entry name" value="2OG-FeII_Oxy_3"/>
    <property type="match status" value="1"/>
</dbReference>
<evidence type="ECO:0000259" key="2">
    <source>
        <dbReference type="PROSITE" id="PS50918"/>
    </source>
</evidence>
<keyword evidence="5" id="KW-1185">Reference proteome</keyword>
<dbReference type="Gene3D" id="3.30.720.50">
    <property type="match status" value="1"/>
</dbReference>
<reference evidence="3" key="1">
    <citation type="submission" date="2021-02" db="EMBL/GenBank/DDBJ databases">
        <authorList>
            <person name="Nowell W R."/>
        </authorList>
    </citation>
    <scope>NUCLEOTIDE SEQUENCE</scope>
</reference>
<feature type="domain" description="WWE" evidence="2">
    <location>
        <begin position="1"/>
        <end position="85"/>
    </location>
</feature>
<dbReference type="InterPro" id="IPR004170">
    <property type="entry name" value="WWE_dom"/>
</dbReference>
<proteinExistence type="predicted"/>
<dbReference type="SMART" id="SM00678">
    <property type="entry name" value="WWE"/>
    <property type="match status" value="1"/>
</dbReference>
<dbReference type="EMBL" id="CAJOBC010006961">
    <property type="protein sequence ID" value="CAF3916801.1"/>
    <property type="molecule type" value="Genomic_DNA"/>
</dbReference>
<dbReference type="PROSITE" id="PS50918">
    <property type="entry name" value="WWE"/>
    <property type="match status" value="1"/>
</dbReference>
<dbReference type="AlphaFoldDB" id="A0A814SV80"/>